<dbReference type="Proteomes" id="UP000014461">
    <property type="component" value="Unassembled WGS sequence"/>
</dbReference>
<feature type="region of interest" description="Disordered" evidence="1">
    <location>
        <begin position="256"/>
        <end position="276"/>
    </location>
</feature>
<comment type="caution">
    <text evidence="4">The sequence shown here is derived from an EMBL/GenBank/DDBJ whole genome shotgun (WGS) entry which is preliminary data.</text>
</comment>
<dbReference type="Gene3D" id="3.60.21.10">
    <property type="match status" value="1"/>
</dbReference>
<reference evidence="4" key="1">
    <citation type="journal article" date="2013" name="Genome Announc.">
        <title>Draft Genome Sequence of Agarivorans albus Strain MKT 106T, an Agarolytic Marine Bacterium.</title>
        <authorList>
            <person name="Yasuike M."/>
            <person name="Nakamura Y."/>
            <person name="Kai W."/>
            <person name="Fujiwara A."/>
            <person name="Fukui Y."/>
            <person name="Satomi M."/>
            <person name="Sano M."/>
        </authorList>
    </citation>
    <scope>NUCLEOTIDE SEQUENCE [LARGE SCALE GENOMIC DNA]</scope>
</reference>
<dbReference type="Pfam" id="PF00149">
    <property type="entry name" value="Metallophos"/>
    <property type="match status" value="1"/>
</dbReference>
<dbReference type="InterPro" id="IPR029052">
    <property type="entry name" value="Metallo-depent_PP-like"/>
</dbReference>
<evidence type="ECO:0000313" key="4">
    <source>
        <dbReference type="EMBL" id="GAD00687.1"/>
    </source>
</evidence>
<dbReference type="EMBL" id="BARX01000003">
    <property type="protein sequence ID" value="GAD00687.1"/>
    <property type="molecule type" value="Genomic_DNA"/>
</dbReference>
<dbReference type="OrthoDB" id="5694840at2"/>
<organism evidence="4 5">
    <name type="scientific">Agarivorans albus MKT 106</name>
    <dbReference type="NCBI Taxonomy" id="1331007"/>
    <lineage>
        <taxon>Bacteria</taxon>
        <taxon>Pseudomonadati</taxon>
        <taxon>Pseudomonadota</taxon>
        <taxon>Gammaproteobacteria</taxon>
        <taxon>Alteromonadales</taxon>
        <taxon>Alteromonadaceae</taxon>
        <taxon>Agarivorans</taxon>
    </lineage>
</organism>
<dbReference type="GO" id="GO:0016787">
    <property type="term" value="F:hydrolase activity"/>
    <property type="evidence" value="ECO:0007669"/>
    <property type="project" value="InterPro"/>
</dbReference>
<dbReference type="CDD" id="cd00838">
    <property type="entry name" value="MPP_superfamily"/>
    <property type="match status" value="1"/>
</dbReference>
<evidence type="ECO:0000259" key="3">
    <source>
        <dbReference type="Pfam" id="PF00149"/>
    </source>
</evidence>
<evidence type="ECO:0000313" key="5">
    <source>
        <dbReference type="Proteomes" id="UP000014461"/>
    </source>
</evidence>
<accession>R9PH75</accession>
<evidence type="ECO:0000256" key="1">
    <source>
        <dbReference type="SAM" id="MobiDB-lite"/>
    </source>
</evidence>
<dbReference type="PROSITE" id="PS51257">
    <property type="entry name" value="PROKAR_LIPOPROTEIN"/>
    <property type="match status" value="1"/>
</dbReference>
<dbReference type="AlphaFoldDB" id="R9PH75"/>
<keyword evidence="2" id="KW-0732">Signal</keyword>
<proteinExistence type="predicted"/>
<dbReference type="SUPFAM" id="SSF56300">
    <property type="entry name" value="Metallo-dependent phosphatases"/>
    <property type="match status" value="1"/>
</dbReference>
<dbReference type="InterPro" id="IPR004843">
    <property type="entry name" value="Calcineurin-like_PHP"/>
</dbReference>
<feature type="chain" id="PRO_5004478671" evidence="2">
    <location>
        <begin position="25"/>
        <end position="667"/>
    </location>
</feature>
<protein>
    <submittedName>
        <fullName evidence="4">Unnamed protein product</fullName>
    </submittedName>
</protein>
<dbReference type="RefSeq" id="WP_016400455.1">
    <property type="nucleotide sequence ID" value="NZ_BARX01000003.1"/>
</dbReference>
<name>R9PH75_AGAAL</name>
<sequence>MPTSTKSVFRATLCAATVSALLSACNSDSNNDQDTSSPIVPASLSIGLLPDTQGNGWEVAQHPMEAVLAKHQAHGVDLVIPVGDLTNHGSTKEWAEWREVAEKYREAGMEFLPVMGNHETSWAYTVEWIENMRHYIPEDAVHMPSAEWLNYYIIRENVLVIGLAYYNLPIAFGWIKDVVAEHEGKFEHVVIASHDGLIGAKYGQTREQIVQGTKDDNRLFDIHKEIRELFAEKDVIWVQGHEHMYQRSQVHARVLGSNDPGGRNAEPLASTPSGGNYRMPSYTQIVSGNASYKGYEYRYGERELIQDVIQHKMDSMSNGSEHYDANAAMLHFDGSRVDYRAYSAPHTIKANSDGPKELLEPNWTLMDSFSRSSNRCESLIYPNSIPDDQRPILNHIVEYKTASCVADDQSTAKLLGGTNNTFNRVDTTERTMGYTAGFNRAESMNDMMRLSYQFLFTKHSSWDVNLNGNNRVVPNYDSIQPDESGAETGHVVLPATTIDMKKHLTLSWMPKEAATVSDVLLVSGTQVHGGVYQNAYGGEVDIRTIAGQPGSQPDGTAKQPVVDLPSYATQAWDVEQIIADPYGIEFTTENLAQAENLNLAWKADGEWQAVAASECVLDLPWDEDYLTNPPARITSCSDQPLVGYDSQYGGRWWMIAQQDVELALINK</sequence>
<feature type="signal peptide" evidence="2">
    <location>
        <begin position="1"/>
        <end position="24"/>
    </location>
</feature>
<keyword evidence="5" id="KW-1185">Reference proteome</keyword>
<feature type="domain" description="Calcineurin-like phosphoesterase" evidence="3">
    <location>
        <begin position="63"/>
        <end position="245"/>
    </location>
</feature>
<dbReference type="STRING" id="1331007.AALB_0767"/>
<evidence type="ECO:0000256" key="2">
    <source>
        <dbReference type="SAM" id="SignalP"/>
    </source>
</evidence>
<gene>
    <name evidence="4" type="ORF">AALB_0767</name>
</gene>